<feature type="region of interest" description="Disordered" evidence="1">
    <location>
        <begin position="113"/>
        <end position="142"/>
    </location>
</feature>
<evidence type="ECO:0000313" key="4">
    <source>
        <dbReference type="Proteomes" id="UP000319576"/>
    </source>
</evidence>
<keyword evidence="2" id="KW-1133">Transmembrane helix</keyword>
<dbReference type="RefSeq" id="WP_145241777.1">
    <property type="nucleotide sequence ID" value="NZ_CP036273.1"/>
</dbReference>
<evidence type="ECO:0000313" key="3">
    <source>
        <dbReference type="EMBL" id="QDU22221.1"/>
    </source>
</evidence>
<feature type="transmembrane region" description="Helical" evidence="2">
    <location>
        <begin position="66"/>
        <end position="85"/>
    </location>
</feature>
<gene>
    <name evidence="3" type="ORF">ETAA1_41980</name>
</gene>
<dbReference type="AlphaFoldDB" id="A0A517XXL9"/>
<dbReference type="Proteomes" id="UP000319576">
    <property type="component" value="Chromosome"/>
</dbReference>
<sequence length="142" mass="15135">MHPLLKRLLTNSLIAGSLLAVMGVGLTELARMWLIAQAPARADPNAPATPAEAGTDVVSYRIPLMMATYGVGFVVLAELFLWYVLKRRPKPPAAPAPPPPGPDPAEQLLEQLMREAEAKQAAAHSTPSEPVPENSRVTPTLG</sequence>
<evidence type="ECO:0000256" key="1">
    <source>
        <dbReference type="SAM" id="MobiDB-lite"/>
    </source>
</evidence>
<dbReference type="EMBL" id="CP036273">
    <property type="protein sequence ID" value="QDU22221.1"/>
    <property type="molecule type" value="Genomic_DNA"/>
</dbReference>
<accession>A0A517XXL9</accession>
<dbReference type="KEGG" id="uli:ETAA1_41980"/>
<organism evidence="3 4">
    <name type="scientific">Urbifossiella limnaea</name>
    <dbReference type="NCBI Taxonomy" id="2528023"/>
    <lineage>
        <taxon>Bacteria</taxon>
        <taxon>Pseudomonadati</taxon>
        <taxon>Planctomycetota</taxon>
        <taxon>Planctomycetia</taxon>
        <taxon>Gemmatales</taxon>
        <taxon>Gemmataceae</taxon>
        <taxon>Urbifossiella</taxon>
    </lineage>
</organism>
<name>A0A517XXL9_9BACT</name>
<keyword evidence="4" id="KW-1185">Reference proteome</keyword>
<keyword evidence="2" id="KW-0472">Membrane</keyword>
<reference evidence="3 4" key="1">
    <citation type="submission" date="2019-02" db="EMBL/GenBank/DDBJ databases">
        <title>Deep-cultivation of Planctomycetes and their phenomic and genomic characterization uncovers novel biology.</title>
        <authorList>
            <person name="Wiegand S."/>
            <person name="Jogler M."/>
            <person name="Boedeker C."/>
            <person name="Pinto D."/>
            <person name="Vollmers J."/>
            <person name="Rivas-Marin E."/>
            <person name="Kohn T."/>
            <person name="Peeters S.H."/>
            <person name="Heuer A."/>
            <person name="Rast P."/>
            <person name="Oberbeckmann S."/>
            <person name="Bunk B."/>
            <person name="Jeske O."/>
            <person name="Meyerdierks A."/>
            <person name="Storesund J.E."/>
            <person name="Kallscheuer N."/>
            <person name="Luecker S."/>
            <person name="Lage O.M."/>
            <person name="Pohl T."/>
            <person name="Merkel B.J."/>
            <person name="Hornburger P."/>
            <person name="Mueller R.-W."/>
            <person name="Bruemmer F."/>
            <person name="Labrenz M."/>
            <person name="Spormann A.M."/>
            <person name="Op den Camp H."/>
            <person name="Overmann J."/>
            <person name="Amann R."/>
            <person name="Jetten M.S.M."/>
            <person name="Mascher T."/>
            <person name="Medema M.H."/>
            <person name="Devos D.P."/>
            <person name="Kaster A.-K."/>
            <person name="Ovreas L."/>
            <person name="Rohde M."/>
            <person name="Galperin M.Y."/>
            <person name="Jogler C."/>
        </authorList>
    </citation>
    <scope>NUCLEOTIDE SEQUENCE [LARGE SCALE GENOMIC DNA]</scope>
    <source>
        <strain evidence="3 4">ETA_A1</strain>
    </source>
</reference>
<evidence type="ECO:0000256" key="2">
    <source>
        <dbReference type="SAM" id="Phobius"/>
    </source>
</evidence>
<proteinExistence type="predicted"/>
<keyword evidence="2" id="KW-0812">Transmembrane</keyword>
<protein>
    <submittedName>
        <fullName evidence="3">Uncharacterized protein</fullName>
    </submittedName>
</protein>